<dbReference type="Gene3D" id="1.10.530.10">
    <property type="match status" value="1"/>
</dbReference>
<accession>A0A8J2ZTT1</accession>
<name>A0A8J2ZTT1_9BACL</name>
<keyword evidence="2" id="KW-0472">Membrane</keyword>
<dbReference type="InterPro" id="IPR047194">
    <property type="entry name" value="CwlT-like_lysozyme"/>
</dbReference>
<dbReference type="Pfam" id="PF13702">
    <property type="entry name" value="Lysozyme_like"/>
    <property type="match status" value="1"/>
</dbReference>
<comment type="caution">
    <text evidence="4">The sequence shown here is derived from an EMBL/GenBank/DDBJ whole genome shotgun (WGS) entry which is preliminary data.</text>
</comment>
<evidence type="ECO:0000259" key="3">
    <source>
        <dbReference type="Pfam" id="PF13702"/>
    </source>
</evidence>
<evidence type="ECO:0000313" key="4">
    <source>
        <dbReference type="EMBL" id="GGH76909.1"/>
    </source>
</evidence>
<dbReference type="EMBL" id="BMFV01000004">
    <property type="protein sequence ID" value="GGH76909.1"/>
    <property type="molecule type" value="Genomic_DNA"/>
</dbReference>
<protein>
    <recommendedName>
        <fullName evidence="3">CwlT-like lysozyme domain-containing protein</fullName>
    </recommendedName>
</protein>
<keyword evidence="2" id="KW-0812">Transmembrane</keyword>
<reference evidence="4" key="2">
    <citation type="submission" date="2020-09" db="EMBL/GenBank/DDBJ databases">
        <authorList>
            <person name="Sun Q."/>
            <person name="Zhou Y."/>
        </authorList>
    </citation>
    <scope>NUCLEOTIDE SEQUENCE</scope>
    <source>
        <strain evidence="4">CGMCC 1.12777</strain>
    </source>
</reference>
<sequence length="340" mass="38216">MTTLTLTKEKYAESHTHHLPFTRIMVLITVMSYGLILCLTLGGIKSQCIENELHSIDWKPSTIIYEAFGNENIYFTKAIARDQRPQAISSTLFQSITHLNLKDLTSWISSEYPVISLIQDSGGGEEVYQSESPELVANLPNLLDQYFNSINRTTSAQASANPASFKAVEKFQPLLNKDLKKYDLQSYTPVLMALMQQESKGKGGDPMQASESAGLKPNTIKDPKQSVAQGVKYFSRILKYGEEKHVDFQTIIQSYNMGVGYINFIAKHGKKHTEALAKQFSMEQVKKNPKLYNCGGDKNNFRYPYCYGDFTYVSKVSNNLIGIMHTMPVITPSPSENQAF</sequence>
<keyword evidence="2" id="KW-1133">Transmembrane helix</keyword>
<evidence type="ECO:0000313" key="5">
    <source>
        <dbReference type="Proteomes" id="UP000656813"/>
    </source>
</evidence>
<keyword evidence="5" id="KW-1185">Reference proteome</keyword>
<dbReference type="InterPro" id="IPR023346">
    <property type="entry name" value="Lysozyme-like_dom_sf"/>
</dbReference>
<evidence type="ECO:0000256" key="1">
    <source>
        <dbReference type="SAM" id="MobiDB-lite"/>
    </source>
</evidence>
<dbReference type="AlphaFoldDB" id="A0A8J2ZTT1"/>
<organism evidence="4 5">
    <name type="scientific">Pullulanibacillus pueri</name>
    <dbReference type="NCBI Taxonomy" id="1437324"/>
    <lineage>
        <taxon>Bacteria</taxon>
        <taxon>Bacillati</taxon>
        <taxon>Bacillota</taxon>
        <taxon>Bacilli</taxon>
        <taxon>Bacillales</taxon>
        <taxon>Sporolactobacillaceae</taxon>
        <taxon>Pullulanibacillus</taxon>
    </lineage>
</organism>
<reference evidence="4" key="1">
    <citation type="journal article" date="2014" name="Int. J. Syst. Evol. Microbiol.">
        <title>Complete genome sequence of Corynebacterium casei LMG S-19264T (=DSM 44701T), isolated from a smear-ripened cheese.</title>
        <authorList>
            <consortium name="US DOE Joint Genome Institute (JGI-PGF)"/>
            <person name="Walter F."/>
            <person name="Albersmeier A."/>
            <person name="Kalinowski J."/>
            <person name="Ruckert C."/>
        </authorList>
    </citation>
    <scope>NUCLEOTIDE SEQUENCE</scope>
    <source>
        <strain evidence="4">CGMCC 1.12777</strain>
    </source>
</reference>
<dbReference type="CDD" id="cd16891">
    <property type="entry name" value="CwlT-like"/>
    <property type="match status" value="1"/>
</dbReference>
<gene>
    <name evidence="4" type="ORF">GCM10007096_08020</name>
</gene>
<feature type="region of interest" description="Disordered" evidence="1">
    <location>
        <begin position="199"/>
        <end position="221"/>
    </location>
</feature>
<proteinExistence type="predicted"/>
<evidence type="ECO:0000256" key="2">
    <source>
        <dbReference type="SAM" id="Phobius"/>
    </source>
</evidence>
<dbReference type="Proteomes" id="UP000656813">
    <property type="component" value="Unassembled WGS sequence"/>
</dbReference>
<feature type="transmembrane region" description="Helical" evidence="2">
    <location>
        <begin position="21"/>
        <end position="44"/>
    </location>
</feature>
<feature type="domain" description="CwlT-like lysozyme" evidence="3">
    <location>
        <begin position="167"/>
        <end position="319"/>
    </location>
</feature>
<dbReference type="SUPFAM" id="SSF53955">
    <property type="entry name" value="Lysozyme-like"/>
    <property type="match status" value="1"/>
</dbReference>